<evidence type="ECO:0000259" key="1">
    <source>
        <dbReference type="Pfam" id="PF11706"/>
    </source>
</evidence>
<dbReference type="RefSeq" id="WP_231440334.1">
    <property type="nucleotide sequence ID" value="NZ_JAJOMB010000004.1"/>
</dbReference>
<sequence length="196" mass="21784">MPRFDATQRLSTSFAPAMLLLTQELANTQGPVTYQIDLLDELGTAQGWLDGVLEDWQTEHPQVTVPRIRLRKVDLEQLRTVRASVHRLLSRGQERLFTQDTPDLDAPVNVKAGPNGVEGSPVGTGIPWIASATALELILAQQQDQLRRLKLCHNPGCDVVFHDGSKNNSRAWHDVATCGNRANMRAFRERQRTAGA</sequence>
<dbReference type="Pfam" id="PF11706">
    <property type="entry name" value="zf-CGNR"/>
    <property type="match status" value="1"/>
</dbReference>
<dbReference type="InterPro" id="IPR023286">
    <property type="entry name" value="ABATE_dom_sf"/>
</dbReference>
<dbReference type="InterPro" id="IPR010852">
    <property type="entry name" value="ABATE"/>
</dbReference>
<gene>
    <name evidence="2" type="ORF">LR394_09625</name>
</gene>
<protein>
    <submittedName>
        <fullName evidence="2">CGNR zinc finger domain-containing protein</fullName>
    </submittedName>
</protein>
<evidence type="ECO:0000313" key="3">
    <source>
        <dbReference type="Proteomes" id="UP001138997"/>
    </source>
</evidence>
<dbReference type="Gene3D" id="1.10.3300.10">
    <property type="entry name" value="Jann2411-like domain"/>
    <property type="match status" value="1"/>
</dbReference>
<dbReference type="AlphaFoldDB" id="A0A9X1STC1"/>
<dbReference type="EMBL" id="JAJOMB010000004">
    <property type="protein sequence ID" value="MCD5311156.1"/>
    <property type="molecule type" value="Genomic_DNA"/>
</dbReference>
<evidence type="ECO:0000313" key="2">
    <source>
        <dbReference type="EMBL" id="MCD5311156.1"/>
    </source>
</evidence>
<comment type="caution">
    <text evidence="2">The sequence shown here is derived from an EMBL/GenBank/DDBJ whole genome shotgun (WGS) entry which is preliminary data.</text>
</comment>
<dbReference type="PANTHER" id="PTHR35525">
    <property type="entry name" value="BLL6575 PROTEIN"/>
    <property type="match status" value="1"/>
</dbReference>
<name>A0A9X1STC1_9ACTN</name>
<dbReference type="Proteomes" id="UP001138997">
    <property type="component" value="Unassembled WGS sequence"/>
</dbReference>
<proteinExistence type="predicted"/>
<reference evidence="2" key="1">
    <citation type="submission" date="2021-11" db="EMBL/GenBank/DDBJ databases">
        <title>Streptomyces corallinus and Kineosporia corallina sp. nov., two new coral-derived marine actinobacteria.</title>
        <authorList>
            <person name="Buangrab K."/>
            <person name="Sutthacheep M."/>
            <person name="Yeemin T."/>
            <person name="Harunari E."/>
            <person name="Igarashi Y."/>
            <person name="Sripreechasak P."/>
            <person name="Kanchanasin P."/>
            <person name="Tanasupawat S."/>
            <person name="Phongsopitanun W."/>
        </authorList>
    </citation>
    <scope>NUCLEOTIDE SEQUENCE</scope>
    <source>
        <strain evidence="2">JCM 31032</strain>
    </source>
</reference>
<accession>A0A9X1STC1</accession>
<feature type="domain" description="Zinc finger CGNR" evidence="1">
    <location>
        <begin position="148"/>
        <end position="191"/>
    </location>
</feature>
<dbReference type="SUPFAM" id="SSF160904">
    <property type="entry name" value="Jann2411-like"/>
    <property type="match status" value="1"/>
</dbReference>
<dbReference type="InterPro" id="IPR021005">
    <property type="entry name" value="Znf_CGNR"/>
</dbReference>
<keyword evidence="3" id="KW-1185">Reference proteome</keyword>
<dbReference type="PANTHER" id="PTHR35525:SF3">
    <property type="entry name" value="BLL6575 PROTEIN"/>
    <property type="match status" value="1"/>
</dbReference>
<organism evidence="2 3">
    <name type="scientific">Kineosporia babensis</name>
    <dbReference type="NCBI Taxonomy" id="499548"/>
    <lineage>
        <taxon>Bacteria</taxon>
        <taxon>Bacillati</taxon>
        <taxon>Actinomycetota</taxon>
        <taxon>Actinomycetes</taxon>
        <taxon>Kineosporiales</taxon>
        <taxon>Kineosporiaceae</taxon>
        <taxon>Kineosporia</taxon>
    </lineage>
</organism>